<keyword evidence="10" id="KW-0496">Mitochondrion</keyword>
<keyword evidence="9 14" id="KW-1133">Transmembrane helix</keyword>
<evidence type="ECO:0000256" key="7">
    <source>
        <dbReference type="ARBA" id="ARBA00022792"/>
    </source>
</evidence>
<protein>
    <recommendedName>
        <fullName evidence="3">NADH dehydrogenase [ubiquinone] 1 beta subcomplex subunit 4</fullName>
    </recommendedName>
    <alternativeName>
        <fullName evidence="12">Complex I-B15</fullName>
    </alternativeName>
    <alternativeName>
        <fullName evidence="13">NADH-ubiquinone oxidoreductase B15 subunit</fullName>
    </alternativeName>
</protein>
<dbReference type="Pfam" id="PF07225">
    <property type="entry name" value="NDUF_B4"/>
    <property type="match status" value="1"/>
</dbReference>
<evidence type="ECO:0000313" key="16">
    <source>
        <dbReference type="Proteomes" id="UP001152759"/>
    </source>
</evidence>
<proteinExistence type="inferred from homology"/>
<accession>A0A9P0A5X0</accession>
<evidence type="ECO:0000256" key="12">
    <source>
        <dbReference type="ARBA" id="ARBA00030212"/>
    </source>
</evidence>
<dbReference type="GO" id="GO:0005743">
    <property type="term" value="C:mitochondrial inner membrane"/>
    <property type="evidence" value="ECO:0007669"/>
    <property type="project" value="UniProtKB-SubCell"/>
</dbReference>
<evidence type="ECO:0000256" key="8">
    <source>
        <dbReference type="ARBA" id="ARBA00022982"/>
    </source>
</evidence>
<keyword evidence="11 14" id="KW-0472">Membrane</keyword>
<evidence type="ECO:0000256" key="10">
    <source>
        <dbReference type="ARBA" id="ARBA00023128"/>
    </source>
</evidence>
<evidence type="ECO:0000256" key="4">
    <source>
        <dbReference type="ARBA" id="ARBA00022448"/>
    </source>
</evidence>
<evidence type="ECO:0000256" key="5">
    <source>
        <dbReference type="ARBA" id="ARBA00022660"/>
    </source>
</evidence>
<dbReference type="AlphaFoldDB" id="A0A9P0A5X0"/>
<comment type="similarity">
    <text evidence="2">Belongs to the complex I NDUFB4 subunit family.</text>
</comment>
<feature type="transmembrane region" description="Helical" evidence="14">
    <location>
        <begin position="77"/>
        <end position="96"/>
    </location>
</feature>
<evidence type="ECO:0000256" key="6">
    <source>
        <dbReference type="ARBA" id="ARBA00022692"/>
    </source>
</evidence>
<dbReference type="Proteomes" id="UP001152759">
    <property type="component" value="Chromosome 2"/>
</dbReference>
<dbReference type="InterPro" id="IPR009866">
    <property type="entry name" value="NADH_UbQ_OxRdtase_NDUFB4_su"/>
</dbReference>
<keyword evidence="8" id="KW-0249">Electron transport</keyword>
<evidence type="ECO:0000256" key="1">
    <source>
        <dbReference type="ARBA" id="ARBA00004434"/>
    </source>
</evidence>
<evidence type="ECO:0000256" key="2">
    <source>
        <dbReference type="ARBA" id="ARBA00007260"/>
    </source>
</evidence>
<keyword evidence="6 14" id="KW-0812">Transmembrane</keyword>
<evidence type="ECO:0000256" key="13">
    <source>
        <dbReference type="ARBA" id="ARBA00030987"/>
    </source>
</evidence>
<organism evidence="15 16">
    <name type="scientific">Bemisia tabaci</name>
    <name type="common">Sweetpotato whitefly</name>
    <name type="synonym">Aleurodes tabaci</name>
    <dbReference type="NCBI Taxonomy" id="7038"/>
    <lineage>
        <taxon>Eukaryota</taxon>
        <taxon>Metazoa</taxon>
        <taxon>Ecdysozoa</taxon>
        <taxon>Arthropoda</taxon>
        <taxon>Hexapoda</taxon>
        <taxon>Insecta</taxon>
        <taxon>Pterygota</taxon>
        <taxon>Neoptera</taxon>
        <taxon>Paraneoptera</taxon>
        <taxon>Hemiptera</taxon>
        <taxon>Sternorrhyncha</taxon>
        <taxon>Aleyrodoidea</taxon>
        <taxon>Aleyrodidae</taxon>
        <taxon>Aleyrodinae</taxon>
        <taxon>Bemisia</taxon>
    </lineage>
</organism>
<sequence>MSPQPFEHLKEPIKYLTDPKLVALKNKRREELREEFFRKKLSPYSVHQEGSLFDPAIQRYLSTLAHMEDYYKATPKTVTYGLGVLFVPMGIIAYFLKRDKDRQELELRTGQIAYRDRHDKFA</sequence>
<evidence type="ECO:0000256" key="11">
    <source>
        <dbReference type="ARBA" id="ARBA00023136"/>
    </source>
</evidence>
<evidence type="ECO:0000313" key="15">
    <source>
        <dbReference type="EMBL" id="CAH0383831.1"/>
    </source>
</evidence>
<dbReference type="EMBL" id="OU963863">
    <property type="protein sequence ID" value="CAH0383831.1"/>
    <property type="molecule type" value="Genomic_DNA"/>
</dbReference>
<keyword evidence="4" id="KW-0813">Transport</keyword>
<evidence type="ECO:0000256" key="9">
    <source>
        <dbReference type="ARBA" id="ARBA00022989"/>
    </source>
</evidence>
<keyword evidence="7" id="KW-0999">Mitochondrion inner membrane</keyword>
<evidence type="ECO:0000256" key="3">
    <source>
        <dbReference type="ARBA" id="ARBA00018681"/>
    </source>
</evidence>
<name>A0A9P0A5X0_BEMTA</name>
<dbReference type="PANTHER" id="PTHR15469">
    <property type="entry name" value="NADH-UBIQUINONE OXIDOREDUCTASE B15 SUBUNIT"/>
    <property type="match status" value="1"/>
</dbReference>
<comment type="subcellular location">
    <subcellularLocation>
        <location evidence="1">Mitochondrion inner membrane</location>
        <topology evidence="1">Single-pass membrane protein</topology>
    </subcellularLocation>
</comment>
<keyword evidence="16" id="KW-1185">Reference proteome</keyword>
<keyword evidence="5" id="KW-0679">Respiratory chain</keyword>
<reference evidence="15" key="1">
    <citation type="submission" date="2021-12" db="EMBL/GenBank/DDBJ databases">
        <authorList>
            <person name="King R."/>
        </authorList>
    </citation>
    <scope>NUCLEOTIDE SEQUENCE</scope>
</reference>
<dbReference type="PANTHER" id="PTHR15469:SF0">
    <property type="entry name" value="NADH DEHYDROGENASE [UBIQUINONE] 1 BETA SUBCOMPLEX SUBUNIT 4"/>
    <property type="match status" value="1"/>
</dbReference>
<gene>
    <name evidence="15" type="ORF">BEMITA_LOCUS3239</name>
</gene>
<dbReference type="KEGG" id="btab:109031992"/>
<evidence type="ECO:0000256" key="14">
    <source>
        <dbReference type="SAM" id="Phobius"/>
    </source>
</evidence>